<name>A0AB33KP10_9ACTN</name>
<dbReference type="PANTHER" id="PTHR37981">
    <property type="entry name" value="LIPASE 2"/>
    <property type="match status" value="1"/>
</dbReference>
<feature type="chain" id="PRO_5044298595" evidence="3">
    <location>
        <begin position="48"/>
        <end position="308"/>
    </location>
</feature>
<dbReference type="InterPro" id="IPR036514">
    <property type="entry name" value="SGNH_hydro_sf"/>
</dbReference>
<feature type="domain" description="SGNH hydrolase-type esterase" evidence="4">
    <location>
        <begin position="57"/>
        <end position="293"/>
    </location>
</feature>
<feature type="active site" description="Nucleophile" evidence="1">
    <location>
        <position position="61"/>
    </location>
</feature>
<evidence type="ECO:0000256" key="1">
    <source>
        <dbReference type="PIRSR" id="PIRSR637460-1"/>
    </source>
</evidence>
<dbReference type="Pfam" id="PF13472">
    <property type="entry name" value="Lipase_GDSL_2"/>
    <property type="match status" value="1"/>
</dbReference>
<feature type="signal peptide" evidence="3">
    <location>
        <begin position="1"/>
        <end position="47"/>
    </location>
</feature>
<keyword evidence="3" id="KW-0732">Signal</keyword>
<feature type="active site" evidence="1">
    <location>
        <position position="285"/>
    </location>
</feature>
<sequence length="308" mass="32306">MGLSPSHPSHPYPSRKAFRVKKPQRTLLAAALLTVSALAVTPSPAFAAGQDRPQYVALGDSYAAAPLVRPADPANPRCVRSLGNYPNVAADVLGAELTDVTCSGATARDFTRSAHAGTPPQYDALSADTDLVSITIGANDAELFRLPNTCVNLLPEPLGTSCEATNTGSGTDRYAAAIEAWAPTFDAVLTAVRARAPHARVVVVGYGTYFRPGGCFPAQPYWGRDADYIQARIDQLGTVLREAAARHGALYTDTAGISAGHDACAPQEDRYIQSALSLRDGFPLHPTAAGSRAFGEAVAATLTDDGER</sequence>
<organism evidence="5">
    <name type="scientific">Streptomyces sp. CMC78</name>
    <dbReference type="NCBI Taxonomy" id="3231512"/>
    <lineage>
        <taxon>Bacteria</taxon>
        <taxon>Bacillati</taxon>
        <taxon>Actinomycetota</taxon>
        <taxon>Actinomycetes</taxon>
        <taxon>Kitasatosporales</taxon>
        <taxon>Streptomycetaceae</taxon>
        <taxon>Streptomyces</taxon>
    </lineage>
</organism>
<dbReference type="SUPFAM" id="SSF52266">
    <property type="entry name" value="SGNH hydrolase"/>
    <property type="match status" value="1"/>
</dbReference>
<keyword evidence="5" id="KW-0378">Hydrolase</keyword>
<feature type="disulfide bond" evidence="2">
    <location>
        <begin position="78"/>
        <end position="102"/>
    </location>
</feature>
<dbReference type="InterPro" id="IPR037460">
    <property type="entry name" value="SEST-like"/>
</dbReference>
<feature type="disulfide bond" evidence="2">
    <location>
        <begin position="150"/>
        <end position="162"/>
    </location>
</feature>
<dbReference type="Gene3D" id="3.40.50.1110">
    <property type="entry name" value="SGNH hydrolase"/>
    <property type="match status" value="1"/>
</dbReference>
<reference evidence="5" key="1">
    <citation type="submission" date="2024-07" db="EMBL/GenBank/DDBJ databases">
        <title>Complete genome sequences of cellulolytic bacteria, Kitasatospora sp. CMC57 and Streptomyces sp. CMC78, isolated from Japanese agricultural soil.</title>
        <authorList>
            <person name="Hashimoto T."/>
            <person name="Ito M."/>
            <person name="Iwamoto M."/>
            <person name="Fukahori D."/>
            <person name="Shoda T."/>
            <person name="Sakoda M."/>
            <person name="Morohoshi T."/>
            <person name="Mitsuboshi M."/>
            <person name="Nishizawa T."/>
        </authorList>
    </citation>
    <scope>NUCLEOTIDE SEQUENCE</scope>
    <source>
        <strain evidence="5">CMC78</strain>
    </source>
</reference>
<gene>
    <name evidence="5" type="ORF">SCMC78_51800</name>
</gene>
<protein>
    <submittedName>
        <fullName evidence="5">SGNH/GDSL hydrolase family protein</fullName>
    </submittedName>
</protein>
<feature type="disulfide bond" evidence="2">
    <location>
        <begin position="215"/>
        <end position="264"/>
    </location>
</feature>
<proteinExistence type="predicted"/>
<keyword evidence="2" id="KW-1015">Disulfide bond</keyword>
<accession>A0AB33KP10</accession>
<evidence type="ECO:0000256" key="3">
    <source>
        <dbReference type="SAM" id="SignalP"/>
    </source>
</evidence>
<dbReference type="GO" id="GO:0004806">
    <property type="term" value="F:triacylglycerol lipase activity"/>
    <property type="evidence" value="ECO:0007669"/>
    <property type="project" value="TreeGrafter"/>
</dbReference>
<evidence type="ECO:0000313" key="5">
    <source>
        <dbReference type="EMBL" id="BFP55373.1"/>
    </source>
</evidence>
<dbReference type="InterPro" id="IPR013830">
    <property type="entry name" value="SGNH_hydro"/>
</dbReference>
<dbReference type="PANTHER" id="PTHR37981:SF1">
    <property type="entry name" value="SGNH HYDROLASE-TYPE ESTERASE DOMAIN-CONTAINING PROTEIN"/>
    <property type="match status" value="1"/>
</dbReference>
<dbReference type="CDD" id="cd01823">
    <property type="entry name" value="SEST_like"/>
    <property type="match status" value="1"/>
</dbReference>
<evidence type="ECO:0000256" key="2">
    <source>
        <dbReference type="PIRSR" id="PIRSR637460-2"/>
    </source>
</evidence>
<evidence type="ECO:0000259" key="4">
    <source>
        <dbReference type="Pfam" id="PF13472"/>
    </source>
</evidence>
<dbReference type="EMBL" id="AP035884">
    <property type="protein sequence ID" value="BFP55373.1"/>
    <property type="molecule type" value="Genomic_DNA"/>
</dbReference>
<dbReference type="AlphaFoldDB" id="A0AB33KP10"/>
<dbReference type="GO" id="GO:0019433">
    <property type="term" value="P:triglyceride catabolic process"/>
    <property type="evidence" value="ECO:0007669"/>
    <property type="project" value="TreeGrafter"/>
</dbReference>
<dbReference type="KEGG" id="stcm:SCMC78_51800"/>